<dbReference type="PANTHER" id="PTHR14696:SF2">
    <property type="entry name" value="BLOC-2 COMPLEX MEMBER HPS6"/>
    <property type="match status" value="1"/>
</dbReference>
<dbReference type="GO" id="GO:0072657">
    <property type="term" value="P:protein localization to membrane"/>
    <property type="evidence" value="ECO:0007669"/>
    <property type="project" value="TreeGrafter"/>
</dbReference>
<dbReference type="InParanoid" id="A0A6P8HCF7"/>
<keyword evidence="2" id="KW-1185">Reference proteome</keyword>
<dbReference type="GeneID" id="116291141"/>
<dbReference type="RefSeq" id="XP_031554124.1">
    <property type="nucleotide sequence ID" value="XM_031698264.1"/>
</dbReference>
<dbReference type="GO" id="GO:0005765">
    <property type="term" value="C:lysosomal membrane"/>
    <property type="evidence" value="ECO:0007669"/>
    <property type="project" value="TreeGrafter"/>
</dbReference>
<name>A0A6P8HCF7_ACTTE</name>
<dbReference type="Pfam" id="PF15702">
    <property type="entry name" value="HPS6"/>
    <property type="match status" value="1"/>
</dbReference>
<dbReference type="AlphaFoldDB" id="A0A6P8HCF7"/>
<reference evidence="3" key="1">
    <citation type="submission" date="2025-08" db="UniProtKB">
        <authorList>
            <consortium name="RefSeq"/>
        </authorList>
    </citation>
    <scope>IDENTIFICATION</scope>
    <source>
        <tissue evidence="3">Tentacle</tissue>
    </source>
</reference>
<sequence length="862" mass="97233">MAFFLRKVGGTRFVKEAHSESTLSSDTKEKPSIDGVWGSNGRVFIATNEGRQLEVTDSVPRPRWTERYCTITESEGCPSSPVVTVLPNPSNPNQIYIIHSNSVTECFENNPQNSQWAKRHSFQLSNAKGARILSAVIHPNTSMFFWCEKRAPTLSLSSCCLCMREVPENWSTDVPSTLGAIVVILHSCPLVSLFIINKGICLVPHLPDEDNRLLFYWTFVPRALKAWIWNHNAVLDLDKTDFKSIIMKLLPIWHSFPSLESNYILGLTTHPTTLELLLLEDTFSLSSVVIKEGKPLIERLCILSIPDTQKSKQVVRELFALGLFVGLVWESGACDIFDCKSGTPLCTLTDLTGIKLNVWTCAGTVPGIGVWSSGGVWEVKSSYILEVAEVIQTAVKPIELDSLYAFENENHMDIKDIKECDKQADVDNDTTTCSACQYNREFSRKLLPNCRCLHHNVTMSGPVSAMAFLHEWGMFSIEAKIALSSIISKMLLDSSDSHIEQELLEKVVNGTFQSPVFALTSLFNHPLYKDLIIKEVENFMEKFQCNEKADQKCIKTVLNASLFPYLQKFVALVKTFDEILRDPEALLPSIESNTSSIAAEAREILNKLNLGKPESEAVFRLYFLHSRCPKDVVQALNHYLGLQSLASQNASNVSWSQQWRKFYRLEWKDGQWQKSRSALDDPNNPFLSVLCNMLYSEEPDWLVNVRESGMAVVRTKDSDERAQEHVNHLFLDCLPALKVEANQMSTHVHSKLLWAAGQEMQAMQILLRHEMWSQALDFYVSLPKDTNSIVLLFTMMIKAFLRCGAPKEVSLKALGLVPHGFCSYEILAIMRENGPRCAEPFQSSTKILTIGDVRSYLQKFMG</sequence>
<dbReference type="KEGG" id="aten:116291141"/>
<proteinExistence type="predicted"/>
<accession>A0A6P8HCF7</accession>
<protein>
    <submittedName>
        <fullName evidence="3">Uncharacterized protein LOC116291141</fullName>
    </submittedName>
</protein>
<evidence type="ECO:0000259" key="1">
    <source>
        <dbReference type="Pfam" id="PF15702"/>
    </source>
</evidence>
<evidence type="ECO:0000313" key="3">
    <source>
        <dbReference type="RefSeq" id="XP_031554124.1"/>
    </source>
</evidence>
<dbReference type="InterPro" id="IPR046823">
    <property type="entry name" value="HPS6_N"/>
</dbReference>
<feature type="domain" description="BLOC-2 complex member HPS6 N-terminal" evidence="1">
    <location>
        <begin position="88"/>
        <end position="213"/>
    </location>
</feature>
<evidence type="ECO:0000313" key="2">
    <source>
        <dbReference type="Proteomes" id="UP000515163"/>
    </source>
</evidence>
<gene>
    <name evidence="3" type="primary">LOC116291141</name>
</gene>
<dbReference type="PANTHER" id="PTHR14696">
    <property type="entry name" value="HERMANSKY-PUDLAK SYNDROME 6 PROTEIN"/>
    <property type="match status" value="1"/>
</dbReference>
<dbReference type="GO" id="GO:0032418">
    <property type="term" value="P:lysosome localization"/>
    <property type="evidence" value="ECO:0007669"/>
    <property type="project" value="TreeGrafter"/>
</dbReference>
<dbReference type="GO" id="GO:0031084">
    <property type="term" value="C:BLOC-2 complex"/>
    <property type="evidence" value="ECO:0007669"/>
    <property type="project" value="TreeGrafter"/>
</dbReference>
<organism evidence="2 3">
    <name type="scientific">Actinia tenebrosa</name>
    <name type="common">Australian red waratah sea anemone</name>
    <dbReference type="NCBI Taxonomy" id="6105"/>
    <lineage>
        <taxon>Eukaryota</taxon>
        <taxon>Metazoa</taxon>
        <taxon>Cnidaria</taxon>
        <taxon>Anthozoa</taxon>
        <taxon>Hexacorallia</taxon>
        <taxon>Actiniaria</taxon>
        <taxon>Actiniidae</taxon>
        <taxon>Actinia</taxon>
    </lineage>
</organism>
<dbReference type="OrthoDB" id="5957776at2759"/>
<dbReference type="InterPro" id="IPR017218">
    <property type="entry name" value="BLOC-2_complex_Hps6_subunit"/>
</dbReference>
<dbReference type="Proteomes" id="UP000515163">
    <property type="component" value="Unplaced"/>
</dbReference>